<proteinExistence type="predicted"/>
<gene>
    <name evidence="2" type="ORF">UW53_C0001G0054</name>
</gene>
<comment type="caution">
    <text evidence="2">The sequence shown here is derived from an EMBL/GenBank/DDBJ whole genome shotgun (WGS) entry which is preliminary data.</text>
</comment>
<dbReference type="Pfam" id="PF02350">
    <property type="entry name" value="Epimerase_2"/>
    <property type="match status" value="1"/>
</dbReference>
<organism evidence="2 3">
    <name type="scientific">Candidatus Giovannonibacteria bacterium GW2011_GWA1_44_25</name>
    <dbReference type="NCBI Taxonomy" id="1618645"/>
    <lineage>
        <taxon>Bacteria</taxon>
        <taxon>Candidatus Giovannoniibacteriota</taxon>
    </lineage>
</organism>
<dbReference type="SUPFAM" id="SSF53756">
    <property type="entry name" value="UDP-Glycosyltransferase/glycogen phosphorylase"/>
    <property type="match status" value="1"/>
</dbReference>
<dbReference type="PANTHER" id="PTHR43174:SF3">
    <property type="entry name" value="UDP-N-ACETYLGLUCOSAMINE 2-EPIMERASE"/>
    <property type="match status" value="1"/>
</dbReference>
<feature type="domain" description="UDP-N-acetylglucosamine 2-epimerase" evidence="1">
    <location>
        <begin position="26"/>
        <end position="368"/>
    </location>
</feature>
<dbReference type="PANTHER" id="PTHR43174">
    <property type="entry name" value="UDP-N-ACETYLGLUCOSAMINE 2-EPIMERASE"/>
    <property type="match status" value="1"/>
</dbReference>
<dbReference type="Gene3D" id="3.40.50.2000">
    <property type="entry name" value="Glycogen Phosphorylase B"/>
    <property type="match status" value="2"/>
</dbReference>
<evidence type="ECO:0000313" key="3">
    <source>
        <dbReference type="Proteomes" id="UP000034087"/>
    </source>
</evidence>
<protein>
    <submittedName>
        <fullName evidence="2">UDP-N-acetyl-D-glucosamine 2-epimerase, UDP-hydrolysing</fullName>
    </submittedName>
</protein>
<reference evidence="2 3" key="1">
    <citation type="journal article" date="2015" name="Nature">
        <title>rRNA introns, odd ribosomes, and small enigmatic genomes across a large radiation of phyla.</title>
        <authorList>
            <person name="Brown C.T."/>
            <person name="Hug L.A."/>
            <person name="Thomas B.C."/>
            <person name="Sharon I."/>
            <person name="Castelle C.J."/>
            <person name="Singh A."/>
            <person name="Wilkins M.J."/>
            <person name="Williams K.H."/>
            <person name="Banfield J.F."/>
        </authorList>
    </citation>
    <scope>NUCLEOTIDE SEQUENCE [LARGE SCALE GENOMIC DNA]</scope>
</reference>
<dbReference type="NCBIfam" id="TIGR03568">
    <property type="entry name" value="NeuC_NnaA"/>
    <property type="match status" value="1"/>
</dbReference>
<dbReference type="InterPro" id="IPR003331">
    <property type="entry name" value="UDP_GlcNAc_Epimerase_2_dom"/>
</dbReference>
<dbReference type="EMBL" id="LCIR01000001">
    <property type="protein sequence ID" value="KKT60404.1"/>
    <property type="molecule type" value="Genomic_DNA"/>
</dbReference>
<evidence type="ECO:0000313" key="2">
    <source>
        <dbReference type="EMBL" id="KKT60404.1"/>
    </source>
</evidence>
<dbReference type="CDD" id="cd03786">
    <property type="entry name" value="GTB_UDP-GlcNAc_2-Epimerase"/>
    <property type="match status" value="1"/>
</dbReference>
<evidence type="ECO:0000259" key="1">
    <source>
        <dbReference type="Pfam" id="PF02350"/>
    </source>
</evidence>
<dbReference type="GO" id="GO:0004553">
    <property type="term" value="F:hydrolase activity, hydrolyzing O-glycosyl compounds"/>
    <property type="evidence" value="ECO:0007669"/>
    <property type="project" value="InterPro"/>
</dbReference>
<dbReference type="GO" id="GO:0006047">
    <property type="term" value="P:UDP-N-acetylglucosamine metabolic process"/>
    <property type="evidence" value="ECO:0007669"/>
    <property type="project" value="InterPro"/>
</dbReference>
<sequence length="375" mass="41546">MKTKKIIYVTGSRAEYGVMKELLLKMRASGKFNLSLIVTGMHFSKKHGFTLEDIKKDKFRIAAKVNMHVEDSSLAGMAKSVGYGILGITGAFLRERPDLVMVTGDRGELLAAAIAASHLNIPVAHISGGDMTTGATIDERVRHAITKFSTLHFAESKKSAKNLVRMGENKKFVFAVGNPGMSEKHSFSKEDKLAIAKKYKLDLSRPVLLVVQHPVTTEPDRAGEQMRQTMEALKKLQMQSVLIYPNSDSGSKQIIAVIKKYQKLSYLRVFKSIPRRDFLGLMSLASTMVGNSSSALFEAPSFGLPAVNIGLRQEGRERVANIIDAGHNKASIISAFRRVMSAKFRRKITRIHNPYAQKNADDKIIKILGKWSNIV</sequence>
<dbReference type="InterPro" id="IPR020004">
    <property type="entry name" value="UDP-GlcNAc_Epase"/>
</dbReference>
<accession>A0A0G1LKF8</accession>
<dbReference type="Proteomes" id="UP000034087">
    <property type="component" value="Unassembled WGS sequence"/>
</dbReference>
<name>A0A0G1LKF8_9BACT</name>
<dbReference type="InterPro" id="IPR029767">
    <property type="entry name" value="WecB-like"/>
</dbReference>
<dbReference type="AlphaFoldDB" id="A0A0G1LKF8"/>